<evidence type="ECO:0000313" key="2">
    <source>
        <dbReference type="EMBL" id="GAB0131874.1"/>
    </source>
</evidence>
<feature type="compositionally biased region" description="Polar residues" evidence="1">
    <location>
        <begin position="223"/>
        <end position="235"/>
    </location>
</feature>
<feature type="region of interest" description="Disordered" evidence="1">
    <location>
        <begin position="37"/>
        <end position="63"/>
    </location>
</feature>
<accession>A0ABQ0CEL0</accession>
<dbReference type="Proteomes" id="UP001562357">
    <property type="component" value="Unassembled WGS sequence"/>
</dbReference>
<feature type="compositionally biased region" description="Polar residues" evidence="1">
    <location>
        <begin position="123"/>
        <end position="144"/>
    </location>
</feature>
<evidence type="ECO:0000313" key="3">
    <source>
        <dbReference type="Proteomes" id="UP001562357"/>
    </source>
</evidence>
<feature type="region of interest" description="Disordered" evidence="1">
    <location>
        <begin position="217"/>
        <end position="279"/>
    </location>
</feature>
<sequence>MASVTVHSGVFGHSTGKISKSRGRTVVKPILKKLHSHSDRESSLDLDRGWDDQPSPGFAAGPDFGPYDSDGSYHYSALAFANTRSGRDVSFSLSATDIAGLGGHGAGALAAGREGARSKYSHVRSTSGNSHTSSIATTTSGRNGSTFVHPFQQTPYTSTPPLSYANSRASFENGITTGYSSTITEDDDDIDTYPSFHSTSTTPRPALYQSAYFQHPNHRRPSLASQRTSSISDGNQTARISATRSSSAQARPLGTASVNQSRSELNPSTASSVAADSPLSSTAPLGTAAIIFSSLQTNLTSSPASPMSPLRNSLDMGGFRMRSRSEVDTSTHQEQVREARRKFEAKERAKEEKYAREQHRKQERAENREAHRMEKTHSRLRKGSGGNGSVSSSTMSSGTDIRITTSRKQDAVLDRAQEKIDFSTHGYNSTHDGQSAPTRADKVHFTSPHKRTKTAKRKTAGVWTAFVLWFRTRLLKLGRR</sequence>
<name>A0ABQ0CEL0_9HYPO</name>
<proteinExistence type="predicted"/>
<comment type="caution">
    <text evidence="2">The sequence shown here is derived from an EMBL/GenBank/DDBJ whole genome shotgun (WGS) entry which is preliminary data.</text>
</comment>
<feature type="compositionally biased region" description="Low complexity" evidence="1">
    <location>
        <begin position="236"/>
        <end position="251"/>
    </location>
</feature>
<organism evidence="2 3">
    <name type="scientific">Epichloe bromicola</name>
    <dbReference type="NCBI Taxonomy" id="79588"/>
    <lineage>
        <taxon>Eukaryota</taxon>
        <taxon>Fungi</taxon>
        <taxon>Dikarya</taxon>
        <taxon>Ascomycota</taxon>
        <taxon>Pezizomycotina</taxon>
        <taxon>Sordariomycetes</taxon>
        <taxon>Hypocreomycetidae</taxon>
        <taxon>Hypocreales</taxon>
        <taxon>Clavicipitaceae</taxon>
        <taxon>Epichloe</taxon>
    </lineage>
</organism>
<feature type="region of interest" description="Disordered" evidence="1">
    <location>
        <begin position="323"/>
        <end position="410"/>
    </location>
</feature>
<dbReference type="EMBL" id="BAAFGZ010000006">
    <property type="protein sequence ID" value="GAB0131874.1"/>
    <property type="molecule type" value="Genomic_DNA"/>
</dbReference>
<protein>
    <submittedName>
        <fullName evidence="2">Uncharacterized protein</fullName>
    </submittedName>
</protein>
<feature type="compositionally biased region" description="Basic and acidic residues" evidence="1">
    <location>
        <begin position="323"/>
        <end position="357"/>
    </location>
</feature>
<feature type="compositionally biased region" description="Basic and acidic residues" evidence="1">
    <location>
        <begin position="363"/>
        <end position="377"/>
    </location>
</feature>
<feature type="compositionally biased region" description="Polar residues" evidence="1">
    <location>
        <begin position="256"/>
        <end position="279"/>
    </location>
</feature>
<feature type="region of interest" description="Disordered" evidence="1">
    <location>
        <begin position="178"/>
        <end position="205"/>
    </location>
</feature>
<gene>
    <name evidence="2" type="primary">g329</name>
    <name evidence="2" type="ORF">EsDP_00000329</name>
</gene>
<feature type="compositionally biased region" description="Basic and acidic residues" evidence="1">
    <location>
        <begin position="37"/>
        <end position="51"/>
    </location>
</feature>
<feature type="compositionally biased region" description="Polar residues" evidence="1">
    <location>
        <begin position="425"/>
        <end position="437"/>
    </location>
</feature>
<reference evidence="3" key="1">
    <citation type="submission" date="2024-06" db="EMBL/GenBank/DDBJ databases">
        <title>Draft Genome Sequences of Epichloe bromicola Strains Isolated from Elymus ciliaris.</title>
        <authorList>
            <consortium name="Epichloe bromicola genome sequencing consortium"/>
            <person name="Miura A."/>
            <person name="Imano S."/>
            <person name="Ashida A."/>
            <person name="Sato I."/>
            <person name="Chiba S."/>
            <person name="Tanaka A."/>
            <person name="Camagna M."/>
            <person name="Takemoto D."/>
        </authorList>
    </citation>
    <scope>NUCLEOTIDE SEQUENCE [LARGE SCALE GENOMIC DNA]</scope>
    <source>
        <strain evidence="3">DP</strain>
    </source>
</reference>
<evidence type="ECO:0000256" key="1">
    <source>
        <dbReference type="SAM" id="MobiDB-lite"/>
    </source>
</evidence>
<keyword evidence="3" id="KW-1185">Reference proteome</keyword>
<feature type="region of interest" description="Disordered" evidence="1">
    <location>
        <begin position="122"/>
        <end position="144"/>
    </location>
</feature>
<feature type="region of interest" description="Disordered" evidence="1">
    <location>
        <begin position="424"/>
        <end position="453"/>
    </location>
</feature>
<feature type="compositionally biased region" description="Low complexity" evidence="1">
    <location>
        <begin position="389"/>
        <end position="398"/>
    </location>
</feature>